<dbReference type="KEGG" id="nsh:GXM_00512"/>
<organism evidence="1 2">
    <name type="scientific">Nostoc sphaeroides CCNUC1</name>
    <dbReference type="NCBI Taxonomy" id="2653204"/>
    <lineage>
        <taxon>Bacteria</taxon>
        <taxon>Bacillati</taxon>
        <taxon>Cyanobacteriota</taxon>
        <taxon>Cyanophyceae</taxon>
        <taxon>Nostocales</taxon>
        <taxon>Nostocaceae</taxon>
        <taxon>Nostoc</taxon>
    </lineage>
</organism>
<evidence type="ECO:0000313" key="1">
    <source>
        <dbReference type="EMBL" id="QFS43039.1"/>
    </source>
</evidence>
<protein>
    <submittedName>
        <fullName evidence="1">Uncharacterized protein</fullName>
    </submittedName>
</protein>
<proteinExistence type="predicted"/>
<name>A0A5P8VT04_9NOSO</name>
<keyword evidence="2" id="KW-1185">Reference proteome</keyword>
<dbReference type="AlphaFoldDB" id="A0A5P8VT04"/>
<sequence length="41" mass="4618">MEVFINKTKVHLGIIPETLLILLWARACELQAADTIIVDPK</sequence>
<gene>
    <name evidence="1" type="ORF">GXM_00512</name>
</gene>
<accession>A0A5P8VT04</accession>
<evidence type="ECO:0000313" key="2">
    <source>
        <dbReference type="Proteomes" id="UP000326678"/>
    </source>
</evidence>
<reference evidence="1 2" key="1">
    <citation type="submission" date="2019-10" db="EMBL/GenBank/DDBJ databases">
        <title>Genomic and transcriptomic insights into the perfect genentic adaptation of a filamentous nitrogen-fixing cyanobacterium to rice fields.</title>
        <authorList>
            <person name="Chen Z."/>
        </authorList>
    </citation>
    <scope>NUCLEOTIDE SEQUENCE [LARGE SCALE GENOMIC DNA]</scope>
    <source>
        <strain evidence="1">CCNUC1</strain>
    </source>
</reference>
<dbReference type="Proteomes" id="UP000326678">
    <property type="component" value="Chromosome Gxm1"/>
</dbReference>
<dbReference type="EMBL" id="CP045226">
    <property type="protein sequence ID" value="QFS43039.1"/>
    <property type="molecule type" value="Genomic_DNA"/>
</dbReference>